<feature type="region of interest" description="Disordered" evidence="3">
    <location>
        <begin position="253"/>
        <end position="276"/>
    </location>
</feature>
<proteinExistence type="predicted"/>
<protein>
    <submittedName>
        <fullName evidence="5">Cellulose-binding domain-containing protein</fullName>
    </submittedName>
</protein>
<feature type="compositionally biased region" description="Low complexity" evidence="3">
    <location>
        <begin position="342"/>
        <end position="353"/>
    </location>
</feature>
<evidence type="ECO:0000259" key="4">
    <source>
        <dbReference type="PROSITE" id="PS51173"/>
    </source>
</evidence>
<dbReference type="Proteomes" id="UP000677875">
    <property type="component" value="Unassembled WGS sequence"/>
</dbReference>
<dbReference type="InterPro" id="IPR008965">
    <property type="entry name" value="CBM2/CBM3_carb-bd_dom_sf"/>
</dbReference>
<dbReference type="GO" id="GO:0030247">
    <property type="term" value="F:polysaccharide binding"/>
    <property type="evidence" value="ECO:0007669"/>
    <property type="project" value="UniProtKB-UniRule"/>
</dbReference>
<feature type="compositionally biased region" description="Low complexity" evidence="3">
    <location>
        <begin position="373"/>
        <end position="382"/>
    </location>
</feature>
<feature type="region of interest" description="Disordered" evidence="3">
    <location>
        <begin position="300"/>
        <end position="395"/>
    </location>
</feature>
<keyword evidence="1" id="KW-0732">Signal</keyword>
<dbReference type="EMBL" id="JAGPNL010000001">
    <property type="protein sequence ID" value="MBQ0825403.1"/>
    <property type="molecule type" value="Genomic_DNA"/>
</dbReference>
<dbReference type="RefSeq" id="WP_210868085.1">
    <property type="nucleotide sequence ID" value="NZ_JAGPNL010000001.1"/>
</dbReference>
<evidence type="ECO:0000313" key="5">
    <source>
        <dbReference type="EMBL" id="MBQ0825403.1"/>
    </source>
</evidence>
<dbReference type="Pfam" id="PF00553">
    <property type="entry name" value="CBM_2"/>
    <property type="match status" value="1"/>
</dbReference>
<dbReference type="SMART" id="SM00637">
    <property type="entry name" value="CBD_II"/>
    <property type="match status" value="1"/>
</dbReference>
<evidence type="ECO:0000256" key="3">
    <source>
        <dbReference type="SAM" id="MobiDB-lite"/>
    </source>
</evidence>
<keyword evidence="2" id="KW-0119">Carbohydrate metabolism</keyword>
<accession>A0A941B5J7</accession>
<dbReference type="InterPro" id="IPR036388">
    <property type="entry name" value="WH-like_DNA-bd_sf"/>
</dbReference>
<dbReference type="AlphaFoldDB" id="A0A941B5J7"/>
<reference evidence="5" key="1">
    <citation type="submission" date="2021-04" db="EMBL/GenBank/DDBJ databases">
        <title>Genome seq and assembly of Streptomyces sp. RG38.</title>
        <authorList>
            <person name="Chhetri G."/>
        </authorList>
    </citation>
    <scope>NUCLEOTIDE SEQUENCE</scope>
    <source>
        <strain evidence="5">RG38</strain>
    </source>
</reference>
<evidence type="ECO:0000256" key="2">
    <source>
        <dbReference type="ARBA" id="ARBA00023326"/>
    </source>
</evidence>
<sequence>MPDLPSRPQEAAEAALPAVCRDTVLSYAGLCAAGPDAAGRLATEAFARGAREIRAGGTDPAARRPPRLPAAPLLLTAVRTTAADWEAAGRGDELAPGLRRWLASRQAARYTGPPQGRPLALRALRDMRPADAELLWLADVEALPLAVVARRLGLDPDTASDELAEARELFRERCRRGHADAPPAPGCRRYTGLLDAVTRTPGIDVPDDLARHLADCTGCADAAACLRPPGPALPVALADGVLGWGGRAHVERRRRAAERRPGPALPAPGEDGDRRRSRRVRAGLLATAVLVSLPALAVSLRPFGGDDPGTPAPRDGDDRRAVAAARPSPPDPVARTSPDLGEAPVEATTAAPETPDPPTSAAPPPPSAPSAPAPRTTATPRDAAPDPAPAPGMTAPPACRVRYQLVNQWADGFQATVTVTSDTALDSWDVAWTFPDGQRIGQMWDAVHAQDGDRVTAGATSYNQDVPAGGRIAFGFVATWHGANSPPPGFTLNGRACATG</sequence>
<dbReference type="SUPFAM" id="SSF49384">
    <property type="entry name" value="Carbohydrate-binding domain"/>
    <property type="match status" value="1"/>
</dbReference>
<dbReference type="InterPro" id="IPR012291">
    <property type="entry name" value="CBM2_carb-bd_dom_sf"/>
</dbReference>
<evidence type="ECO:0000256" key="1">
    <source>
        <dbReference type="ARBA" id="ARBA00022729"/>
    </source>
</evidence>
<feature type="domain" description="CBM2" evidence="4">
    <location>
        <begin position="392"/>
        <end position="500"/>
    </location>
</feature>
<dbReference type="GO" id="GO:0000272">
    <property type="term" value="P:polysaccharide catabolic process"/>
    <property type="evidence" value="ECO:0007669"/>
    <property type="project" value="UniProtKB-KW"/>
</dbReference>
<name>A0A941B5J7_9ACTN</name>
<dbReference type="GO" id="GO:0004553">
    <property type="term" value="F:hydrolase activity, hydrolyzing O-glycosyl compounds"/>
    <property type="evidence" value="ECO:0007669"/>
    <property type="project" value="InterPro"/>
</dbReference>
<gene>
    <name evidence="5" type="ORF">J5Y05_02575</name>
</gene>
<dbReference type="Gene3D" id="1.10.10.10">
    <property type="entry name" value="Winged helix-like DNA-binding domain superfamily/Winged helix DNA-binding domain"/>
    <property type="match status" value="1"/>
</dbReference>
<dbReference type="Gene3D" id="2.60.40.290">
    <property type="match status" value="1"/>
</dbReference>
<organism evidence="5 6">
    <name type="scientific">Streptomyces tagetis</name>
    <dbReference type="NCBI Taxonomy" id="2820809"/>
    <lineage>
        <taxon>Bacteria</taxon>
        <taxon>Bacillati</taxon>
        <taxon>Actinomycetota</taxon>
        <taxon>Actinomycetes</taxon>
        <taxon>Kitasatosporales</taxon>
        <taxon>Streptomycetaceae</taxon>
        <taxon>Streptomyces</taxon>
    </lineage>
</organism>
<dbReference type="PROSITE" id="PS51173">
    <property type="entry name" value="CBM2"/>
    <property type="match status" value="1"/>
</dbReference>
<keyword evidence="6" id="KW-1185">Reference proteome</keyword>
<dbReference type="InterPro" id="IPR001919">
    <property type="entry name" value="CBD2"/>
</dbReference>
<comment type="caution">
    <text evidence="5">The sequence shown here is derived from an EMBL/GenBank/DDBJ whole genome shotgun (WGS) entry which is preliminary data.</text>
</comment>
<feature type="compositionally biased region" description="Pro residues" evidence="3">
    <location>
        <begin position="354"/>
        <end position="372"/>
    </location>
</feature>
<keyword evidence="2" id="KW-0624">Polysaccharide degradation</keyword>
<evidence type="ECO:0000313" key="6">
    <source>
        <dbReference type="Proteomes" id="UP000677875"/>
    </source>
</evidence>